<protein>
    <submittedName>
        <fullName evidence="2">Uncharacterized protein</fullName>
    </submittedName>
</protein>
<dbReference type="EMBL" id="AZAC01000029">
    <property type="protein sequence ID" value="KIX12602.1"/>
    <property type="molecule type" value="Genomic_DNA"/>
</dbReference>
<accession>A0A0D2GCG6</accession>
<dbReference type="RefSeq" id="WP_044350490.1">
    <property type="nucleotide sequence ID" value="NZ_AZAC01000029.1"/>
</dbReference>
<evidence type="ECO:0000313" key="2">
    <source>
        <dbReference type="EMBL" id="KIX12602.1"/>
    </source>
</evidence>
<dbReference type="PANTHER" id="PTHR22953:SF153">
    <property type="entry name" value="PURPLE ACID PHOSPHATASE"/>
    <property type="match status" value="1"/>
</dbReference>
<name>A0A0D2GCG6_9BACT</name>
<comment type="caution">
    <text evidence="2">The sequence shown here is derived from an EMBL/GenBank/DDBJ whole genome shotgun (WGS) entry which is preliminary data.</text>
</comment>
<gene>
    <name evidence="2" type="ORF">X474_18530</name>
</gene>
<evidence type="ECO:0000256" key="1">
    <source>
        <dbReference type="ARBA" id="ARBA00022729"/>
    </source>
</evidence>
<dbReference type="OrthoDB" id="5490599at2"/>
<dbReference type="InterPro" id="IPR029052">
    <property type="entry name" value="Metallo-depent_PP-like"/>
</dbReference>
<organism evidence="2 3">
    <name type="scientific">Dethiosulfatarculus sandiegensis</name>
    <dbReference type="NCBI Taxonomy" id="1429043"/>
    <lineage>
        <taxon>Bacteria</taxon>
        <taxon>Pseudomonadati</taxon>
        <taxon>Thermodesulfobacteriota</taxon>
        <taxon>Desulfarculia</taxon>
        <taxon>Desulfarculales</taxon>
        <taxon>Desulfarculaceae</taxon>
        <taxon>Dethiosulfatarculus</taxon>
    </lineage>
</organism>
<reference evidence="2 3" key="1">
    <citation type="submission" date="2013-11" db="EMBL/GenBank/DDBJ databases">
        <title>Metagenomic analysis of a methanogenic consortium involved in long chain n-alkane degradation.</title>
        <authorList>
            <person name="Davidova I.A."/>
            <person name="Callaghan A.V."/>
            <person name="Wawrik B."/>
            <person name="Pruitt S."/>
            <person name="Marks C."/>
            <person name="Duncan K.E."/>
            <person name="Suflita J.M."/>
        </authorList>
    </citation>
    <scope>NUCLEOTIDE SEQUENCE [LARGE SCALE GENOMIC DNA]</scope>
    <source>
        <strain evidence="2 3">SPR</strain>
    </source>
</reference>
<evidence type="ECO:0000313" key="3">
    <source>
        <dbReference type="Proteomes" id="UP000032233"/>
    </source>
</evidence>
<dbReference type="PANTHER" id="PTHR22953">
    <property type="entry name" value="ACID PHOSPHATASE RELATED"/>
    <property type="match status" value="1"/>
</dbReference>
<dbReference type="Gene3D" id="3.60.21.10">
    <property type="match status" value="1"/>
</dbReference>
<dbReference type="AlphaFoldDB" id="A0A0D2GCG6"/>
<dbReference type="Proteomes" id="UP000032233">
    <property type="component" value="Unassembled WGS sequence"/>
</dbReference>
<proteinExistence type="predicted"/>
<dbReference type="InterPro" id="IPR039331">
    <property type="entry name" value="PAPs-like"/>
</dbReference>
<dbReference type="GO" id="GO:0003993">
    <property type="term" value="F:acid phosphatase activity"/>
    <property type="evidence" value="ECO:0007669"/>
    <property type="project" value="InterPro"/>
</dbReference>
<dbReference type="InParanoid" id="A0A0D2GCG6"/>
<dbReference type="STRING" id="1429043.X474_18530"/>
<sequence>MKTSRFAWVLLAAGLGIFLTLTPARALDQGQVPAIYKNIFVQNGIPLVKKGEKILHPLPSSLRPKYTITMLQGSPKGTAKGFDFLFADREFGLNLNQGTLFYSLWQPAEGRFPLPKYRFDTPIKNGFARLDMDDLKGKFDFIGWEKQKKGMIYYRVADGRGRILYEGRFAFSGNGPFKVDVSVAEGPFVVKVTDSSAVIALKLNRKAPVKIILDKRGFDSPNPAFAHKIPIDMLEPGRSYTYTVAAGGHIETYSLATAPAQGSQKPFTFCFGSDSRNSINSGERNMNGVNAYVLRRAMVLASFKNAAFLQFTGDTMTGYKANIHDQKVQMTAFKRAILPWASRMPVFVGMGNHESLVWAWDDGSEYGLSCDRFPFADQSAEAIFASEFVMPENGPISEDGAWYDPNPHTDGDFPTYKGNVFYYIWGNTAMVVLNTHYLMGPSLPKDKTVGGNLWGYLLDNQIAWLAKTLADLEKNPKIDHIFITQHTPVFPNGGHGRGARSMWFGGSNKFKPVFNSVKPDAKQKIPGCLERRDQYLKILMSAQKLRGVLCGDEHNYSRLLVKEGIPLYDPAKYQPKDPLKITKSFWHITIGTVGAPYYAKVDAPWNLDYPANTDYLKAFSPRKALAFFHVNGKNINLEVVDSLTLELIDQVEFTPVGQ</sequence>
<dbReference type="SUPFAM" id="SSF56300">
    <property type="entry name" value="Metallo-dependent phosphatases"/>
    <property type="match status" value="1"/>
</dbReference>
<keyword evidence="1" id="KW-0732">Signal</keyword>
<keyword evidence="3" id="KW-1185">Reference proteome</keyword>